<dbReference type="GO" id="GO:0030245">
    <property type="term" value="P:cellulose catabolic process"/>
    <property type="evidence" value="ECO:0007669"/>
    <property type="project" value="UniProtKB-KW"/>
</dbReference>
<dbReference type="Proteomes" id="UP000324781">
    <property type="component" value="Unassembled WGS sequence"/>
</dbReference>
<protein>
    <recommendedName>
        <fullName evidence="2 11">Beta-glucosidase</fullName>
        <ecNumber evidence="2 11">3.2.1.21</ecNumber>
    </recommendedName>
</protein>
<organism evidence="12 13">
    <name type="scientific">Thermoclostridium caenicola</name>
    <dbReference type="NCBI Taxonomy" id="659425"/>
    <lineage>
        <taxon>Bacteria</taxon>
        <taxon>Bacillati</taxon>
        <taxon>Bacillota</taxon>
        <taxon>Clostridia</taxon>
        <taxon>Eubacteriales</taxon>
        <taxon>Oscillospiraceae</taxon>
        <taxon>Thermoclostridium</taxon>
    </lineage>
</organism>
<evidence type="ECO:0000256" key="4">
    <source>
        <dbReference type="ARBA" id="ARBA00023001"/>
    </source>
</evidence>
<dbReference type="PANTHER" id="PTHR10353:SF36">
    <property type="entry name" value="LP05116P"/>
    <property type="match status" value="1"/>
</dbReference>
<evidence type="ECO:0000256" key="11">
    <source>
        <dbReference type="RuleBase" id="RU361175"/>
    </source>
</evidence>
<evidence type="ECO:0000256" key="8">
    <source>
        <dbReference type="PIRSR" id="PIRSR617736-1"/>
    </source>
</evidence>
<dbReference type="PANTHER" id="PTHR10353">
    <property type="entry name" value="GLYCOSYL HYDROLASE"/>
    <property type="match status" value="1"/>
</dbReference>
<dbReference type="EC" id="3.2.1.21" evidence="2 11"/>
<feature type="binding site" evidence="9">
    <location>
        <position position="165"/>
    </location>
    <ligand>
        <name>substrate</name>
    </ligand>
</feature>
<keyword evidence="6 11" id="KW-0326">Glycosidase</keyword>
<name>A0A1M6H4N6_9FIRM</name>
<dbReference type="InterPro" id="IPR017736">
    <property type="entry name" value="Glyco_hydro_1_beta-glucosidase"/>
</dbReference>
<keyword evidence="5" id="KW-0119">Carbohydrate metabolism</keyword>
<dbReference type="GO" id="GO:0005829">
    <property type="term" value="C:cytosol"/>
    <property type="evidence" value="ECO:0007669"/>
    <property type="project" value="TreeGrafter"/>
</dbReference>
<keyword evidence="4" id="KW-0136">Cellulose degradation</keyword>
<feature type="binding site" evidence="9">
    <location>
        <position position="121"/>
    </location>
    <ligand>
        <name>substrate</name>
    </ligand>
</feature>
<evidence type="ECO:0000256" key="6">
    <source>
        <dbReference type="ARBA" id="ARBA00023295"/>
    </source>
</evidence>
<evidence type="ECO:0000256" key="10">
    <source>
        <dbReference type="PROSITE-ProRule" id="PRU10055"/>
    </source>
</evidence>
<feature type="active site" description="Nucleophile" evidence="8 10">
    <location>
        <position position="355"/>
    </location>
</feature>
<keyword evidence="7" id="KW-0624">Polysaccharide degradation</keyword>
<keyword evidence="13" id="KW-1185">Reference proteome</keyword>
<evidence type="ECO:0000256" key="5">
    <source>
        <dbReference type="ARBA" id="ARBA00023277"/>
    </source>
</evidence>
<dbReference type="RefSeq" id="WP_243133238.1">
    <property type="nucleotide sequence ID" value="NZ_FQZP01000029.1"/>
</dbReference>
<dbReference type="InterPro" id="IPR018120">
    <property type="entry name" value="Glyco_hydro_1_AS"/>
</dbReference>
<dbReference type="NCBIfam" id="TIGR03356">
    <property type="entry name" value="BGL"/>
    <property type="match status" value="1"/>
</dbReference>
<reference evidence="12 13" key="1">
    <citation type="submission" date="2016-11" db="EMBL/GenBank/DDBJ databases">
        <authorList>
            <person name="Varghese N."/>
            <person name="Submissions S."/>
        </authorList>
    </citation>
    <scope>NUCLEOTIDE SEQUENCE [LARGE SCALE GENOMIC DNA]</scope>
    <source>
        <strain evidence="12 13">DSM 19027</strain>
    </source>
</reference>
<dbReference type="PRINTS" id="PR00131">
    <property type="entry name" value="GLHYDRLASE1"/>
</dbReference>
<dbReference type="Gene3D" id="3.20.20.80">
    <property type="entry name" value="Glycosidases"/>
    <property type="match status" value="1"/>
</dbReference>
<dbReference type="AlphaFoldDB" id="A0A1M6H4N6"/>
<comment type="catalytic activity">
    <reaction evidence="11">
        <text>Hydrolysis of terminal, non-reducing beta-D-glucosyl residues with release of beta-D-glucose.</text>
        <dbReference type="EC" id="3.2.1.21"/>
    </reaction>
</comment>
<evidence type="ECO:0000256" key="1">
    <source>
        <dbReference type="ARBA" id="ARBA00010838"/>
    </source>
</evidence>
<proteinExistence type="inferred from homology"/>
<dbReference type="InterPro" id="IPR001360">
    <property type="entry name" value="Glyco_hydro_1"/>
</dbReference>
<evidence type="ECO:0000256" key="9">
    <source>
        <dbReference type="PIRSR" id="PIRSR617736-2"/>
    </source>
</evidence>
<feature type="binding site" evidence="9">
    <location>
        <begin position="409"/>
        <end position="410"/>
    </location>
    <ligand>
        <name>substrate</name>
    </ligand>
</feature>
<gene>
    <name evidence="12" type="ORF">SAMN05444373_102924</name>
</gene>
<sequence>MGINGFPKDFVIGTATASYQIEGAVLEGGRGASIWDIFSHMPGRILNGDTGDIACDHYHRYPEDIALMKEVGLKGYRMSVAWPRIFPQGRGKPSTAGLDFYNRLVDALLENDIEPMITLYHWDLPQALQELGGWGNRDTTDYFADYAYTVFNALGDRVKKWNTLNEPWVSAFAGHYIGRHAPGMRDAALAVQVSHHLMLAHAKAVEAFRQSGRDGQIGIALNLYPMYPASPSEEDERAARFADGYHNRWFLDPVLKGTYPEDMLAIYRERFNAPDIRSGDMELIGRNPVDFLGINYYFRKVIRRSESTDILQLNEVKPEGSEYTEMGWEVWPQGLLDLLGRIHKDYQDPRMVITENGAAFKDEIIMDGVVQDEDRIRFLQGHLEAARQAIAEGIRLEGFYIWSLIDNFEWAFGYSKRFGIFHVDYGTLERKWKKSAQWLKKFIEENGLN</sequence>
<dbReference type="Pfam" id="PF00232">
    <property type="entry name" value="Glyco_hydro_1"/>
    <property type="match status" value="1"/>
</dbReference>
<keyword evidence="3 11" id="KW-0378">Hydrolase</keyword>
<evidence type="ECO:0000256" key="3">
    <source>
        <dbReference type="ARBA" id="ARBA00022801"/>
    </source>
</evidence>
<comment type="similarity">
    <text evidence="1 11">Belongs to the glycosyl hydrolase 1 family.</text>
</comment>
<dbReference type="PROSITE" id="PS00572">
    <property type="entry name" value="GLYCOSYL_HYDROL_F1_1"/>
    <property type="match status" value="1"/>
</dbReference>
<dbReference type="GO" id="GO:0008422">
    <property type="term" value="F:beta-glucosidase activity"/>
    <property type="evidence" value="ECO:0007669"/>
    <property type="project" value="UniProtKB-EC"/>
</dbReference>
<feature type="binding site" evidence="9">
    <location>
        <position position="402"/>
    </location>
    <ligand>
        <name>substrate</name>
    </ligand>
</feature>
<dbReference type="EMBL" id="FQZP01000029">
    <property type="protein sequence ID" value="SHJ17217.1"/>
    <property type="molecule type" value="Genomic_DNA"/>
</dbReference>
<feature type="active site" description="Proton donor" evidence="8">
    <location>
        <position position="166"/>
    </location>
</feature>
<evidence type="ECO:0000313" key="12">
    <source>
        <dbReference type="EMBL" id="SHJ17217.1"/>
    </source>
</evidence>
<dbReference type="FunFam" id="3.20.20.80:FF:000004">
    <property type="entry name" value="Beta-glucosidase 6-phospho-beta-glucosidase"/>
    <property type="match status" value="1"/>
</dbReference>
<dbReference type="SUPFAM" id="SSF51445">
    <property type="entry name" value="(Trans)glycosidases"/>
    <property type="match status" value="1"/>
</dbReference>
<evidence type="ECO:0000256" key="7">
    <source>
        <dbReference type="ARBA" id="ARBA00023326"/>
    </source>
</evidence>
<evidence type="ECO:0000256" key="2">
    <source>
        <dbReference type="ARBA" id="ARBA00012744"/>
    </source>
</evidence>
<feature type="binding site" evidence="9">
    <location>
        <position position="297"/>
    </location>
    <ligand>
        <name>substrate</name>
    </ligand>
</feature>
<feature type="binding site" evidence="9">
    <location>
        <position position="20"/>
    </location>
    <ligand>
        <name>substrate</name>
    </ligand>
</feature>
<accession>A0A1M6H4N6</accession>
<evidence type="ECO:0000313" key="13">
    <source>
        <dbReference type="Proteomes" id="UP000324781"/>
    </source>
</evidence>
<dbReference type="InterPro" id="IPR017853">
    <property type="entry name" value="GH"/>
</dbReference>